<evidence type="ECO:0000256" key="4">
    <source>
        <dbReference type="ARBA" id="ARBA00022825"/>
    </source>
</evidence>
<dbReference type="InterPro" id="IPR002142">
    <property type="entry name" value="Peptidase_S49"/>
</dbReference>
<dbReference type="CDD" id="cd07022">
    <property type="entry name" value="S49_Sppa_36K_type"/>
    <property type="match status" value="1"/>
</dbReference>
<evidence type="ECO:0000256" key="1">
    <source>
        <dbReference type="ARBA" id="ARBA00008683"/>
    </source>
</evidence>
<dbReference type="GO" id="GO:0006508">
    <property type="term" value="P:proteolysis"/>
    <property type="evidence" value="ECO:0007669"/>
    <property type="project" value="UniProtKB-KW"/>
</dbReference>
<keyword evidence="2" id="KW-0645">Protease</keyword>
<protein>
    <submittedName>
        <fullName evidence="6">Phage capsid assembly protein</fullName>
    </submittedName>
</protein>
<accession>A0A455W3H7</accession>
<sequence>MHNHNIAARVLNQALLLEPGYARVFLGALAPKLGVASLRDEFGLIESQDKLRMRADSFETDRPRNRPYEVINGIAVVPVSGTLVHKFGHLRPYSGMTGYDGIIARIQEALADSTVKGILMDLDTPGGEVAGCFDTAKRIAELRGVKPIGSISYDMACSAGMAIHSAADYRYTTTTARTGSVGVVMMHASFEEQLKANGIDVTLIHSGAFKVDGNPYENLPERVLRDFQAESDRIRAEFAAMVAGQIGLSESDVLATEAAIYTGQDAIEVGFADELINGHDMLAAFSDYIQTTQKIGVSTMTVETQTKPAATAPAESSEASTAQAETVDTNKLAADAAANEQARIAGILQAEEAQGNSKLANHLAFKTQMSVEEAKAALAAADTGEQQAAAPTGLLSAAMGNTKQPEIGADAVSGAAGEGGELKGGAKLAAAYTAVTGAGKKVH</sequence>
<dbReference type="Gene3D" id="3.90.226.10">
    <property type="entry name" value="2-enoyl-CoA Hydratase, Chain A, domain 1"/>
    <property type="match status" value="1"/>
</dbReference>
<evidence type="ECO:0000256" key="2">
    <source>
        <dbReference type="ARBA" id="ARBA00022670"/>
    </source>
</evidence>
<dbReference type="InterPro" id="IPR029045">
    <property type="entry name" value="ClpP/crotonase-like_dom_sf"/>
</dbReference>
<dbReference type="PANTHER" id="PTHR33209">
    <property type="entry name" value="PROTEASE 4"/>
    <property type="match status" value="1"/>
</dbReference>
<dbReference type="GO" id="GO:0008236">
    <property type="term" value="F:serine-type peptidase activity"/>
    <property type="evidence" value="ECO:0007669"/>
    <property type="project" value="UniProtKB-KW"/>
</dbReference>
<name>A0A455W3H7_MARNT</name>
<dbReference type="Pfam" id="PF01343">
    <property type="entry name" value="Peptidase_S49"/>
    <property type="match status" value="1"/>
</dbReference>
<evidence type="ECO:0000256" key="3">
    <source>
        <dbReference type="ARBA" id="ARBA00022801"/>
    </source>
</evidence>
<organism evidence="6">
    <name type="scientific">Marinobacter nauticus</name>
    <name type="common">Marinobacter hydrocarbonoclasticus</name>
    <name type="synonym">Marinobacter aquaeolei</name>
    <dbReference type="NCBI Taxonomy" id="2743"/>
    <lineage>
        <taxon>Bacteria</taxon>
        <taxon>Pseudomonadati</taxon>
        <taxon>Pseudomonadota</taxon>
        <taxon>Gammaproteobacteria</taxon>
        <taxon>Pseudomonadales</taxon>
        <taxon>Marinobacteraceae</taxon>
        <taxon>Marinobacter</taxon>
    </lineage>
</organism>
<dbReference type="AlphaFoldDB" id="A0A455W3H7"/>
<evidence type="ECO:0000259" key="5">
    <source>
        <dbReference type="Pfam" id="PF01343"/>
    </source>
</evidence>
<gene>
    <name evidence="6" type="ORF">YBY_16520</name>
</gene>
<dbReference type="EMBL" id="AP019537">
    <property type="protein sequence ID" value="BBJ03804.1"/>
    <property type="molecule type" value="Genomic_DNA"/>
</dbReference>
<dbReference type="InterPro" id="IPR033855">
    <property type="entry name" value="Protein_C"/>
</dbReference>
<comment type="similarity">
    <text evidence="1">Belongs to the peptidase S49 family.</text>
</comment>
<evidence type="ECO:0000313" key="6">
    <source>
        <dbReference type="EMBL" id="BBJ03804.1"/>
    </source>
</evidence>
<proteinExistence type="inferred from homology"/>
<dbReference type="SUPFAM" id="SSF52096">
    <property type="entry name" value="ClpP/crotonase"/>
    <property type="match status" value="1"/>
</dbReference>
<dbReference type="PANTHER" id="PTHR33209:SF1">
    <property type="entry name" value="PEPTIDASE S49 DOMAIN-CONTAINING PROTEIN"/>
    <property type="match status" value="1"/>
</dbReference>
<feature type="domain" description="Peptidase S49" evidence="5">
    <location>
        <begin position="143"/>
        <end position="283"/>
    </location>
</feature>
<keyword evidence="3" id="KW-0378">Hydrolase</keyword>
<keyword evidence="4" id="KW-0720">Serine protease</keyword>
<reference evidence="6" key="1">
    <citation type="submission" date="2019-03" db="EMBL/GenBank/DDBJ databases">
        <title>Whole genome analysis of nitrate-reducing bacteria Marinobacter hydrocarbonoclasticus YB03.</title>
        <authorList>
            <person name="Azam A.H."/>
            <person name="Yuk S.R."/>
            <person name="Kamarisima K."/>
            <person name="Miyanaga K."/>
            <person name="Tanji Y."/>
        </authorList>
    </citation>
    <scope>NUCLEOTIDE SEQUENCE</scope>
    <source>
        <strain evidence="6">YB03</strain>
    </source>
</reference>